<keyword evidence="2" id="KW-1185">Reference proteome</keyword>
<accession>A0AAJ3TT55</accession>
<dbReference type="RefSeq" id="WP_085258105.1">
    <property type="nucleotide sequence ID" value="NZ_AP022573.1"/>
</dbReference>
<name>A0AAJ3TT55_9MYCO</name>
<sequence>MRPLRVDTAGVRAMAARWAASGRDLDAVAPPAGFGAARQASALPDLSQLLAWPTSHLTEAADHWETVGARIMGLPIRFGATR</sequence>
<organism evidence="1 2">
    <name type="scientific">Mycobacterium saskatchewanense</name>
    <dbReference type="NCBI Taxonomy" id="220927"/>
    <lineage>
        <taxon>Bacteria</taxon>
        <taxon>Bacillati</taxon>
        <taxon>Actinomycetota</taxon>
        <taxon>Actinomycetes</taxon>
        <taxon>Mycobacteriales</taxon>
        <taxon>Mycobacteriaceae</taxon>
        <taxon>Mycobacterium</taxon>
        <taxon>Mycobacterium simiae complex</taxon>
    </lineage>
</organism>
<evidence type="ECO:0000313" key="1">
    <source>
        <dbReference type="EMBL" id="ORW65067.1"/>
    </source>
</evidence>
<protein>
    <submittedName>
        <fullName evidence="1">Uncharacterized protein</fullName>
    </submittedName>
</protein>
<proteinExistence type="predicted"/>
<gene>
    <name evidence="1" type="ORF">AWC23_24210</name>
</gene>
<evidence type="ECO:0000313" key="2">
    <source>
        <dbReference type="Proteomes" id="UP000193387"/>
    </source>
</evidence>
<dbReference type="EMBL" id="LQPR01000076">
    <property type="protein sequence ID" value="ORW65067.1"/>
    <property type="molecule type" value="Genomic_DNA"/>
</dbReference>
<dbReference type="AlphaFoldDB" id="A0AAJ3TT55"/>
<dbReference type="Proteomes" id="UP000193387">
    <property type="component" value="Unassembled WGS sequence"/>
</dbReference>
<reference evidence="1 2" key="1">
    <citation type="submission" date="2016-01" db="EMBL/GenBank/DDBJ databases">
        <title>The new phylogeny of the genus Mycobacterium.</title>
        <authorList>
            <person name="Tarcisio F."/>
            <person name="Conor M."/>
            <person name="Antonella G."/>
            <person name="Elisabetta G."/>
            <person name="Giulia F.S."/>
            <person name="Sara T."/>
            <person name="Anna F."/>
            <person name="Clotilde B."/>
            <person name="Roberto B."/>
            <person name="Veronica D.S."/>
            <person name="Fabio R."/>
            <person name="Monica P."/>
            <person name="Olivier J."/>
            <person name="Enrico T."/>
            <person name="Nicola S."/>
        </authorList>
    </citation>
    <scope>NUCLEOTIDE SEQUENCE [LARGE SCALE GENOMIC DNA]</scope>
    <source>
        <strain evidence="1 2">DSM 44616</strain>
    </source>
</reference>
<comment type="caution">
    <text evidence="1">The sequence shown here is derived from an EMBL/GenBank/DDBJ whole genome shotgun (WGS) entry which is preliminary data.</text>
</comment>